<proteinExistence type="inferred from homology"/>
<evidence type="ECO:0000313" key="7">
    <source>
        <dbReference type="EMBL" id="PSJ41965.1"/>
    </source>
</evidence>
<comment type="caution">
    <text evidence="7">The sequence shown here is derived from an EMBL/GenBank/DDBJ whole genome shotgun (WGS) entry which is preliminary data.</text>
</comment>
<dbReference type="InterPro" id="IPR005648">
    <property type="entry name" value="FlgD"/>
</dbReference>
<organism evidence="7 8">
    <name type="scientific">Allosphingosinicella deserti</name>
    <dbReference type="NCBI Taxonomy" id="2116704"/>
    <lineage>
        <taxon>Bacteria</taxon>
        <taxon>Pseudomonadati</taxon>
        <taxon>Pseudomonadota</taxon>
        <taxon>Alphaproteobacteria</taxon>
        <taxon>Sphingomonadales</taxon>
        <taxon>Sphingomonadaceae</taxon>
        <taxon>Allosphingosinicella</taxon>
    </lineage>
</organism>
<keyword evidence="7" id="KW-0969">Cilium</keyword>
<name>A0A2P7QVG4_9SPHN</name>
<keyword evidence="3 5" id="KW-1005">Bacterial flagellum biogenesis</keyword>
<accession>A0A2P7QVG4</accession>
<evidence type="ECO:0000313" key="8">
    <source>
        <dbReference type="Proteomes" id="UP000241167"/>
    </source>
</evidence>
<evidence type="ECO:0000256" key="2">
    <source>
        <dbReference type="ARBA" id="ARBA00016013"/>
    </source>
</evidence>
<dbReference type="EMBL" id="PXYI01000002">
    <property type="protein sequence ID" value="PSJ41965.1"/>
    <property type="molecule type" value="Genomic_DNA"/>
</dbReference>
<evidence type="ECO:0000256" key="3">
    <source>
        <dbReference type="ARBA" id="ARBA00022795"/>
    </source>
</evidence>
<dbReference type="InterPro" id="IPR025965">
    <property type="entry name" value="FlgD/Vpr_Ig-like"/>
</dbReference>
<feature type="domain" description="FlgD/Vpr Ig-like" evidence="6">
    <location>
        <begin position="108"/>
        <end position="176"/>
    </location>
</feature>
<reference evidence="7 8" key="1">
    <citation type="submission" date="2018-03" db="EMBL/GenBank/DDBJ databases">
        <title>The draft genome of Sphingosinicella sp. GL-C-18.</title>
        <authorList>
            <person name="Liu L."/>
            <person name="Li L."/>
            <person name="Liang L."/>
            <person name="Zhang X."/>
            <person name="Wang T."/>
        </authorList>
    </citation>
    <scope>NUCLEOTIDE SEQUENCE [LARGE SCALE GENOMIC DNA]</scope>
    <source>
        <strain evidence="7 8">GL-C-18</strain>
    </source>
</reference>
<evidence type="ECO:0000259" key="6">
    <source>
        <dbReference type="Pfam" id="PF13860"/>
    </source>
</evidence>
<comment type="function">
    <text evidence="4 5">Required for flagellar hook formation. May act as a scaffolding protein.</text>
</comment>
<protein>
    <recommendedName>
        <fullName evidence="2 5">Basal-body rod modification protein FlgD</fullName>
    </recommendedName>
</protein>
<dbReference type="OrthoDB" id="9785233at2"/>
<dbReference type="Gene3D" id="2.60.40.4070">
    <property type="match status" value="1"/>
</dbReference>
<comment type="similarity">
    <text evidence="1 5">Belongs to the FlgD family.</text>
</comment>
<dbReference type="GO" id="GO:0044781">
    <property type="term" value="P:bacterial-type flagellum organization"/>
    <property type="evidence" value="ECO:0007669"/>
    <property type="project" value="UniProtKB-UniRule"/>
</dbReference>
<keyword evidence="7" id="KW-0282">Flagellum</keyword>
<dbReference type="Proteomes" id="UP000241167">
    <property type="component" value="Unassembled WGS sequence"/>
</dbReference>
<dbReference type="AlphaFoldDB" id="A0A2P7QVG4"/>
<gene>
    <name evidence="7" type="ORF">C7I55_06815</name>
</gene>
<dbReference type="RefSeq" id="WP_106512130.1">
    <property type="nucleotide sequence ID" value="NZ_PXYI01000002.1"/>
</dbReference>
<evidence type="ECO:0000256" key="4">
    <source>
        <dbReference type="ARBA" id="ARBA00024746"/>
    </source>
</evidence>
<evidence type="ECO:0000256" key="5">
    <source>
        <dbReference type="RuleBase" id="RU362076"/>
    </source>
</evidence>
<dbReference type="Pfam" id="PF03963">
    <property type="entry name" value="FlgD"/>
    <property type="match status" value="1"/>
</dbReference>
<keyword evidence="7" id="KW-0966">Cell projection</keyword>
<evidence type="ECO:0000256" key="1">
    <source>
        <dbReference type="ARBA" id="ARBA00010577"/>
    </source>
</evidence>
<sequence>MTTVTSPANTATTNTLLDQAAKTTSGVGADFNMFLKMLTVQMQNQDPLDPMDTSEYTKQLVQFSQVEQSMQQTGVLKDILSRVSSQDMAQASAFIGREARFDSNVSGLGATGNATWTVAPARAAESMTVKVTDAAGKVVREESIDASTSRFSWDGKLADGTRAPEGAYKLAVTAKDKTGAAIGVGINGVGIVKDVITDGTNVTLGIGGARMALRELVAVSAA</sequence>
<dbReference type="Pfam" id="PF13860">
    <property type="entry name" value="FlgD_ig"/>
    <property type="match status" value="1"/>
</dbReference>
<keyword evidence="8" id="KW-1185">Reference proteome</keyword>
<dbReference type="Gene3D" id="2.30.30.910">
    <property type="match status" value="1"/>
</dbReference>